<evidence type="ECO:0000256" key="1">
    <source>
        <dbReference type="SAM" id="SignalP"/>
    </source>
</evidence>
<keyword evidence="3" id="KW-1185">Reference proteome</keyword>
<accession>A0A6A5V741</accession>
<evidence type="ECO:0008006" key="4">
    <source>
        <dbReference type="Google" id="ProtNLM"/>
    </source>
</evidence>
<evidence type="ECO:0000313" key="3">
    <source>
        <dbReference type="Proteomes" id="UP000800036"/>
    </source>
</evidence>
<sequence>MIGFHGIPSSCYFASLFLLLLPCTIMESLAAFALRIASVYICSHGSQIPSSRPLHSREAAVSHSKLVFYCTTMATSFVCDIPACIAFFRRLGIDRVSAWLWR</sequence>
<reference evidence="2" key="1">
    <citation type="journal article" date="2020" name="Stud. Mycol.">
        <title>101 Dothideomycetes genomes: a test case for predicting lifestyles and emergence of pathogens.</title>
        <authorList>
            <person name="Haridas S."/>
            <person name="Albert R."/>
            <person name="Binder M."/>
            <person name="Bloem J."/>
            <person name="Labutti K."/>
            <person name="Salamov A."/>
            <person name="Andreopoulos B."/>
            <person name="Baker S."/>
            <person name="Barry K."/>
            <person name="Bills G."/>
            <person name="Bluhm B."/>
            <person name="Cannon C."/>
            <person name="Castanera R."/>
            <person name="Culley D."/>
            <person name="Daum C."/>
            <person name="Ezra D."/>
            <person name="Gonzalez J."/>
            <person name="Henrissat B."/>
            <person name="Kuo A."/>
            <person name="Liang C."/>
            <person name="Lipzen A."/>
            <person name="Lutzoni F."/>
            <person name="Magnuson J."/>
            <person name="Mondo S."/>
            <person name="Nolan M."/>
            <person name="Ohm R."/>
            <person name="Pangilinan J."/>
            <person name="Park H.-J."/>
            <person name="Ramirez L."/>
            <person name="Alfaro M."/>
            <person name="Sun H."/>
            <person name="Tritt A."/>
            <person name="Yoshinaga Y."/>
            <person name="Zwiers L.-H."/>
            <person name="Turgeon B."/>
            <person name="Goodwin S."/>
            <person name="Spatafora J."/>
            <person name="Crous P."/>
            <person name="Grigoriev I."/>
        </authorList>
    </citation>
    <scope>NUCLEOTIDE SEQUENCE</scope>
    <source>
        <strain evidence="2">CBS 107.79</strain>
    </source>
</reference>
<keyword evidence="1" id="KW-0732">Signal</keyword>
<gene>
    <name evidence="2" type="ORF">BU23DRAFT_155940</name>
</gene>
<dbReference type="AlphaFoldDB" id="A0A6A5V741"/>
<name>A0A6A5V741_9PLEO</name>
<organism evidence="2 3">
    <name type="scientific">Bimuria novae-zelandiae CBS 107.79</name>
    <dbReference type="NCBI Taxonomy" id="1447943"/>
    <lineage>
        <taxon>Eukaryota</taxon>
        <taxon>Fungi</taxon>
        <taxon>Dikarya</taxon>
        <taxon>Ascomycota</taxon>
        <taxon>Pezizomycotina</taxon>
        <taxon>Dothideomycetes</taxon>
        <taxon>Pleosporomycetidae</taxon>
        <taxon>Pleosporales</taxon>
        <taxon>Massarineae</taxon>
        <taxon>Didymosphaeriaceae</taxon>
        <taxon>Bimuria</taxon>
    </lineage>
</organism>
<proteinExistence type="predicted"/>
<evidence type="ECO:0000313" key="2">
    <source>
        <dbReference type="EMBL" id="KAF1972678.1"/>
    </source>
</evidence>
<feature type="chain" id="PRO_5025611142" description="Secreted protein" evidence="1">
    <location>
        <begin position="31"/>
        <end position="102"/>
    </location>
</feature>
<dbReference type="EMBL" id="ML976685">
    <property type="protein sequence ID" value="KAF1972678.1"/>
    <property type="molecule type" value="Genomic_DNA"/>
</dbReference>
<dbReference type="Proteomes" id="UP000800036">
    <property type="component" value="Unassembled WGS sequence"/>
</dbReference>
<feature type="signal peptide" evidence="1">
    <location>
        <begin position="1"/>
        <end position="30"/>
    </location>
</feature>
<protein>
    <recommendedName>
        <fullName evidence="4">Secreted protein</fullName>
    </recommendedName>
</protein>